<feature type="compositionally biased region" description="Low complexity" evidence="1">
    <location>
        <begin position="199"/>
        <end position="219"/>
    </location>
</feature>
<evidence type="ECO:0000259" key="2">
    <source>
        <dbReference type="Pfam" id="PF17921"/>
    </source>
</evidence>
<feature type="compositionally biased region" description="Polar residues" evidence="1">
    <location>
        <begin position="354"/>
        <end position="364"/>
    </location>
</feature>
<evidence type="ECO:0000313" key="4">
    <source>
        <dbReference type="EnsemblFungi" id="PTTG_12740-t43_1-p1"/>
    </source>
</evidence>
<sequence>MTRPRPSMADCLSSLANFIKIKNRLVDGYNNDPFCSAVRTALPVCKDYTEFEGLLFVQGRLVIPEAGKLRERLIADTHKDLGHPGLLKTVERLREIFFWPRMTHDAREFFLSQPAYQLEKMPAALAPFSVTSPVTPSSAHSIHSACPTTCQTVSKPPGLTPTNTCLSASPPLDQTSPPAPSTGPSRRLSGFGSSDPALTSSPSPCSTQSTPPYSSPPSTFNNRPQTPSLPRADQSPTNKALVHSTGLVSPVSSRPHQHHPTSDSSPARPSLALASNSSDQILSSNFDSPEPRNNLGSRATPPSVSSTPTLSPPATPSPHLIATPPPSPASPCEPRQLSSPPSSRTLSPPSCSLNSALTPSSPQSISSNILNIDCCLDRIRQLLGGKFAQFVAKQTQSTLRPSTNCTTQHFIPARQKFKQQAPSPHSVPPTLPTLSASPPPYTPPPVLKRPQQPHLHSVIPQTSPPFPQLFFFPYLVPCFPPFTFPPFFFFIGGKTVSPLPRCHTNITRHSFSPHSSSPT</sequence>
<dbReference type="STRING" id="630390.A0A180G243"/>
<feature type="compositionally biased region" description="Polar residues" evidence="1">
    <location>
        <begin position="155"/>
        <end position="176"/>
    </location>
</feature>
<proteinExistence type="predicted"/>
<dbReference type="OrthoDB" id="3341476at2759"/>
<reference evidence="3" key="1">
    <citation type="submission" date="2009-11" db="EMBL/GenBank/DDBJ databases">
        <authorList>
            <consortium name="The Broad Institute Genome Sequencing Platform"/>
            <person name="Ward D."/>
            <person name="Feldgarden M."/>
            <person name="Earl A."/>
            <person name="Young S.K."/>
            <person name="Zeng Q."/>
            <person name="Koehrsen M."/>
            <person name="Alvarado L."/>
            <person name="Berlin A."/>
            <person name="Bochicchio J."/>
            <person name="Borenstein D."/>
            <person name="Chapman S.B."/>
            <person name="Chen Z."/>
            <person name="Engels R."/>
            <person name="Freedman E."/>
            <person name="Gellesch M."/>
            <person name="Goldberg J."/>
            <person name="Griggs A."/>
            <person name="Gujja S."/>
            <person name="Heilman E."/>
            <person name="Heiman D."/>
            <person name="Hepburn T."/>
            <person name="Howarth C."/>
            <person name="Jen D."/>
            <person name="Larson L."/>
            <person name="Lewis B."/>
            <person name="Mehta T."/>
            <person name="Park D."/>
            <person name="Pearson M."/>
            <person name="Roberts A."/>
            <person name="Saif S."/>
            <person name="Shea T."/>
            <person name="Shenoy N."/>
            <person name="Sisk P."/>
            <person name="Stolte C."/>
            <person name="Sykes S."/>
            <person name="Thomson T."/>
            <person name="Walk T."/>
            <person name="White J."/>
            <person name="Yandava C."/>
            <person name="Izard J."/>
            <person name="Baranova O.V."/>
            <person name="Blanton J.M."/>
            <person name="Tanner A.C."/>
            <person name="Dewhirst F.E."/>
            <person name="Haas B."/>
            <person name="Nusbaum C."/>
            <person name="Birren B."/>
        </authorList>
    </citation>
    <scope>NUCLEOTIDE SEQUENCE [LARGE SCALE GENOMIC DNA]</scope>
    <source>
        <strain evidence="3">1-1 BBBD Race 1</strain>
    </source>
</reference>
<dbReference type="Pfam" id="PF17921">
    <property type="entry name" value="Integrase_H2C2"/>
    <property type="match status" value="1"/>
</dbReference>
<gene>
    <name evidence="3" type="ORF">PTTG_12740</name>
</gene>
<dbReference type="InterPro" id="IPR041588">
    <property type="entry name" value="Integrase_H2C2"/>
</dbReference>
<feature type="compositionally biased region" description="Low complexity" evidence="1">
    <location>
        <begin position="300"/>
        <end position="309"/>
    </location>
</feature>
<dbReference type="VEuPathDB" id="FungiDB:PTTG_12740"/>
<dbReference type="EnsemblFungi" id="PTTG_12740-t43_1">
    <property type="protein sequence ID" value="PTTG_12740-t43_1-p1"/>
    <property type="gene ID" value="PTTG_12740"/>
</dbReference>
<feature type="region of interest" description="Disordered" evidence="1">
    <location>
        <begin position="155"/>
        <end position="364"/>
    </location>
</feature>
<accession>A0A180G243</accession>
<evidence type="ECO:0000256" key="1">
    <source>
        <dbReference type="SAM" id="MobiDB-lite"/>
    </source>
</evidence>
<dbReference type="Gene3D" id="1.10.340.70">
    <property type="match status" value="1"/>
</dbReference>
<keyword evidence="5" id="KW-1185">Reference proteome</keyword>
<feature type="compositionally biased region" description="Pro residues" evidence="1">
    <location>
        <begin position="425"/>
        <end position="441"/>
    </location>
</feature>
<evidence type="ECO:0000313" key="3">
    <source>
        <dbReference type="EMBL" id="OAV86499.1"/>
    </source>
</evidence>
<evidence type="ECO:0000313" key="5">
    <source>
        <dbReference type="Proteomes" id="UP000005240"/>
    </source>
</evidence>
<feature type="compositionally biased region" description="Polar residues" evidence="1">
    <location>
        <begin position="220"/>
        <end position="238"/>
    </location>
</feature>
<dbReference type="Proteomes" id="UP000005240">
    <property type="component" value="Unassembled WGS sequence"/>
</dbReference>
<reference evidence="4" key="4">
    <citation type="submission" date="2025-05" db="UniProtKB">
        <authorList>
            <consortium name="EnsemblFungi"/>
        </authorList>
    </citation>
    <scope>IDENTIFICATION</scope>
    <source>
        <strain evidence="4">isolate 1-1 / race 1 (BBBD)</strain>
    </source>
</reference>
<dbReference type="EMBL" id="ADAS02001070">
    <property type="protein sequence ID" value="OAV86499.1"/>
    <property type="molecule type" value="Genomic_DNA"/>
</dbReference>
<dbReference type="AlphaFoldDB" id="A0A180G243"/>
<feature type="domain" description="Integrase zinc-binding" evidence="2">
    <location>
        <begin position="68"/>
        <end position="115"/>
    </location>
</feature>
<feature type="region of interest" description="Disordered" evidence="1">
    <location>
        <begin position="416"/>
        <end position="441"/>
    </location>
</feature>
<name>A0A180G243_PUCT1</name>
<feature type="compositionally biased region" description="Low complexity" evidence="1">
    <location>
        <begin position="332"/>
        <end position="353"/>
    </location>
</feature>
<feature type="compositionally biased region" description="Low complexity" evidence="1">
    <location>
        <begin position="262"/>
        <end position="278"/>
    </location>
</feature>
<reference evidence="3" key="2">
    <citation type="submission" date="2016-05" db="EMBL/GenBank/DDBJ databases">
        <title>Comparative analysis highlights variable genome content of wheat rusts and divergence of the mating loci.</title>
        <authorList>
            <person name="Cuomo C.A."/>
            <person name="Bakkeren G."/>
            <person name="Szabo L."/>
            <person name="Khalil H."/>
            <person name="Joly D."/>
            <person name="Goldberg J."/>
            <person name="Young S."/>
            <person name="Zeng Q."/>
            <person name="Fellers J."/>
        </authorList>
    </citation>
    <scope>NUCLEOTIDE SEQUENCE [LARGE SCALE GENOMIC DNA]</scope>
    <source>
        <strain evidence="3">1-1 BBBD Race 1</strain>
    </source>
</reference>
<organism evidence="3">
    <name type="scientific">Puccinia triticina (isolate 1-1 / race 1 (BBBD))</name>
    <name type="common">Brown leaf rust fungus</name>
    <dbReference type="NCBI Taxonomy" id="630390"/>
    <lineage>
        <taxon>Eukaryota</taxon>
        <taxon>Fungi</taxon>
        <taxon>Dikarya</taxon>
        <taxon>Basidiomycota</taxon>
        <taxon>Pucciniomycotina</taxon>
        <taxon>Pucciniomycetes</taxon>
        <taxon>Pucciniales</taxon>
        <taxon>Pucciniaceae</taxon>
        <taxon>Puccinia</taxon>
    </lineage>
</organism>
<protein>
    <submittedName>
        <fullName evidence="4">Integrase_H2C2 domain-containing protein</fullName>
    </submittedName>
</protein>
<reference evidence="4 5" key="3">
    <citation type="journal article" date="2017" name="G3 (Bethesda)">
        <title>Comparative analysis highlights variable genome content of wheat rusts and divergence of the mating loci.</title>
        <authorList>
            <person name="Cuomo C.A."/>
            <person name="Bakkeren G."/>
            <person name="Khalil H.B."/>
            <person name="Panwar V."/>
            <person name="Joly D."/>
            <person name="Linning R."/>
            <person name="Sakthikumar S."/>
            <person name="Song X."/>
            <person name="Adiconis X."/>
            <person name="Fan L."/>
            <person name="Goldberg J.M."/>
            <person name="Levin J.Z."/>
            <person name="Young S."/>
            <person name="Zeng Q."/>
            <person name="Anikster Y."/>
            <person name="Bruce M."/>
            <person name="Wang M."/>
            <person name="Yin C."/>
            <person name="McCallum B."/>
            <person name="Szabo L.J."/>
            <person name="Hulbert S."/>
            <person name="Chen X."/>
            <person name="Fellers J.P."/>
        </authorList>
    </citation>
    <scope>NUCLEOTIDE SEQUENCE</scope>
    <source>
        <strain evidence="5">Isolate 1-1 / race 1 (BBBD)</strain>
        <strain evidence="4">isolate 1-1 / race 1 (BBBD)</strain>
    </source>
</reference>